<dbReference type="Gene3D" id="3.30.1370.130">
    <property type="match status" value="1"/>
</dbReference>
<dbReference type="RefSeq" id="WP_185660709.1">
    <property type="nucleotide sequence ID" value="NZ_CAWPOO010000012.1"/>
</dbReference>
<dbReference type="GO" id="GO:0009306">
    <property type="term" value="P:protein secretion"/>
    <property type="evidence" value="ECO:0007669"/>
    <property type="project" value="InterPro"/>
</dbReference>
<feature type="region of interest" description="Disordered" evidence="6">
    <location>
        <begin position="34"/>
        <end position="88"/>
    </location>
</feature>
<comment type="subcellular location">
    <subcellularLocation>
        <location evidence="5">Cell outer membrane</location>
    </subcellularLocation>
    <subcellularLocation>
        <location evidence="1">Membrane</location>
    </subcellularLocation>
</comment>
<evidence type="ECO:0000313" key="9">
    <source>
        <dbReference type="EMBL" id="MBC2606838.1"/>
    </source>
</evidence>
<keyword evidence="3" id="KW-0472">Membrane</keyword>
<evidence type="ECO:0000256" key="5">
    <source>
        <dbReference type="RuleBase" id="RU004004"/>
    </source>
</evidence>
<evidence type="ECO:0000256" key="4">
    <source>
        <dbReference type="RuleBase" id="RU004003"/>
    </source>
</evidence>
<dbReference type="PANTHER" id="PTHR30332:SF24">
    <property type="entry name" value="SECRETIN GSPD-RELATED"/>
    <property type="match status" value="1"/>
</dbReference>
<keyword evidence="10" id="KW-1185">Reference proteome</keyword>
<keyword evidence="2" id="KW-0732">Signal</keyword>
<dbReference type="PRINTS" id="PR00811">
    <property type="entry name" value="BCTERIALGSPD"/>
</dbReference>
<dbReference type="GO" id="GO:0015627">
    <property type="term" value="C:type II protein secretion system complex"/>
    <property type="evidence" value="ECO:0007669"/>
    <property type="project" value="TreeGrafter"/>
</dbReference>
<comment type="similarity">
    <text evidence="4">Belongs to the bacterial secretin family.</text>
</comment>
<proteinExistence type="inferred from homology"/>
<dbReference type="InterPro" id="IPR038591">
    <property type="entry name" value="NolW-like_sf"/>
</dbReference>
<evidence type="ECO:0000313" key="10">
    <source>
        <dbReference type="Proteomes" id="UP000526501"/>
    </source>
</evidence>
<accession>A0A7X1B9E7</accession>
<keyword evidence="5" id="KW-0813">Transport</keyword>
<protein>
    <submittedName>
        <fullName evidence="9">Uncharacterized protein</fullName>
    </submittedName>
</protein>
<gene>
    <name evidence="9" type="ORF">H5P27_12360</name>
</gene>
<dbReference type="InterPro" id="IPR001775">
    <property type="entry name" value="GspD/PilQ"/>
</dbReference>
<dbReference type="GO" id="GO:0009279">
    <property type="term" value="C:cell outer membrane"/>
    <property type="evidence" value="ECO:0007669"/>
    <property type="project" value="UniProtKB-SubCell"/>
</dbReference>
<organism evidence="9 10">
    <name type="scientific">Pelagicoccus albus</name>
    <dbReference type="NCBI Taxonomy" id="415222"/>
    <lineage>
        <taxon>Bacteria</taxon>
        <taxon>Pseudomonadati</taxon>
        <taxon>Verrucomicrobiota</taxon>
        <taxon>Opitutia</taxon>
        <taxon>Puniceicoccales</taxon>
        <taxon>Pelagicoccaceae</taxon>
        <taxon>Pelagicoccus</taxon>
    </lineage>
</organism>
<dbReference type="Proteomes" id="UP000526501">
    <property type="component" value="Unassembled WGS sequence"/>
</dbReference>
<dbReference type="Pfam" id="PF00263">
    <property type="entry name" value="Secretin"/>
    <property type="match status" value="1"/>
</dbReference>
<name>A0A7X1B9E7_9BACT</name>
<dbReference type="PANTHER" id="PTHR30332">
    <property type="entry name" value="PROBABLE GENERAL SECRETION PATHWAY PROTEIN D"/>
    <property type="match status" value="1"/>
</dbReference>
<evidence type="ECO:0000256" key="1">
    <source>
        <dbReference type="ARBA" id="ARBA00004370"/>
    </source>
</evidence>
<evidence type="ECO:0000256" key="2">
    <source>
        <dbReference type="ARBA" id="ARBA00022729"/>
    </source>
</evidence>
<evidence type="ECO:0000259" key="7">
    <source>
        <dbReference type="Pfam" id="PF00263"/>
    </source>
</evidence>
<dbReference type="Gene3D" id="3.30.1370.120">
    <property type="match status" value="1"/>
</dbReference>
<dbReference type="Pfam" id="PF03958">
    <property type="entry name" value="Secretin_N"/>
    <property type="match status" value="1"/>
</dbReference>
<evidence type="ECO:0000259" key="8">
    <source>
        <dbReference type="Pfam" id="PF03958"/>
    </source>
</evidence>
<dbReference type="EMBL" id="JACHVC010000012">
    <property type="protein sequence ID" value="MBC2606838.1"/>
    <property type="molecule type" value="Genomic_DNA"/>
</dbReference>
<dbReference type="PRINTS" id="PR01032">
    <property type="entry name" value="PHAGEIV"/>
</dbReference>
<dbReference type="InterPro" id="IPR005644">
    <property type="entry name" value="NolW-like"/>
</dbReference>
<dbReference type="InterPro" id="IPR050810">
    <property type="entry name" value="Bact_Secretion_Sys_Channel"/>
</dbReference>
<feature type="domain" description="NolW-like" evidence="8">
    <location>
        <begin position="185"/>
        <end position="248"/>
    </location>
</feature>
<feature type="domain" description="Type II/III secretion system secretin-like" evidence="7">
    <location>
        <begin position="387"/>
        <end position="551"/>
    </location>
</feature>
<comment type="caution">
    <text evidence="9">The sequence shown here is derived from an EMBL/GenBank/DDBJ whole genome shotgun (WGS) entry which is preliminary data.</text>
</comment>
<sequence length="580" mass="62303">MKSNNIIYYAAALFAAGLTSLSGQESVAVEEVPDAFDEQENPVVPETESGPKLTDIDRLFDDPSSAEDSSSNENGEAKTPDSAVVSPLGQDPVGSDLNLASSDLISVDYPNEEIRTVLRNVADLYTLNLVVPDTLVGTTSIKLRDVTWRQIYSVVLDPVGFTFIEEGSIVKVVSRDSLNIEPPVTEIFMVNYADAESIASTLRNLIDAGAGGAVQVDKRSNALIVSERASKMDDIRQIVERLDKPTQQVFIETRFIEVTDTDVKNIGVNWSSLRNYSVGVGNLTREYGDSFERSNSYDNSSESIDSSNVEDVAFESGEASMDGVGTMNGTLIDNLTGQTLIDATSIGESSLISDAVTNLTSLVDTSGVTRTSSAVFTADQFGFVLSALKEQGGSRLVSNPTVVTLNNQEATIAVGEEYPVPRYQYNEETGGFGVDGFDYKSIGVKLSVTPSVNHNGLISLKVLPEVSSRTGVSSFDGADIPIISTRRTTTQIALKDGFTMGIGGLMQSSGSESNNHVPVLGKVPGLGRLFKHESKTDTTRNLLIFITARILPSEEADFEDVFSEETMKAAGIDPVALKNR</sequence>
<reference evidence="9 10" key="1">
    <citation type="submission" date="2020-07" db="EMBL/GenBank/DDBJ databases">
        <authorList>
            <person name="Feng X."/>
        </authorList>
    </citation>
    <scope>NUCLEOTIDE SEQUENCE [LARGE SCALE GENOMIC DNA]</scope>
    <source>
        <strain evidence="9 10">JCM23202</strain>
    </source>
</reference>
<dbReference type="InterPro" id="IPR004846">
    <property type="entry name" value="T2SS/T3SS_dom"/>
</dbReference>
<evidence type="ECO:0000256" key="3">
    <source>
        <dbReference type="ARBA" id="ARBA00023136"/>
    </source>
</evidence>
<dbReference type="AlphaFoldDB" id="A0A7X1B9E7"/>
<evidence type="ECO:0000256" key="6">
    <source>
        <dbReference type="SAM" id="MobiDB-lite"/>
    </source>
</evidence>